<reference evidence="1 2" key="1">
    <citation type="submission" date="2018-10" db="EMBL/GenBank/DDBJ databases">
        <title>Draft genome sequence for the type isolate of Erwinia psidii, agent causal of bacterial blight in guava (Psidium guajava) and wilt and die-back of Eucalyptus spp.</title>
        <authorList>
            <person name="Hermenegildo P.S."/>
            <person name="Santos S.A."/>
            <person name="Guimaraes L.M.S."/>
            <person name="Vidigal P.M.P."/>
            <person name="Pereira I.C."/>
            <person name="Badel J.L."/>
            <person name="Alfenas-Zerbini P."/>
            <person name="Ferreira M.A.S.V."/>
            <person name="Alfenas A.C."/>
        </authorList>
    </citation>
    <scope>NUCLEOTIDE SEQUENCE [LARGE SCALE GENOMIC DNA]</scope>
    <source>
        <strain evidence="1 2">IBSBF 435</strain>
    </source>
</reference>
<accession>A0A3N6S4I3</accession>
<evidence type="ECO:0000313" key="2">
    <source>
        <dbReference type="Proteomes" id="UP000279457"/>
    </source>
</evidence>
<organism evidence="1 2">
    <name type="scientific">Erwinia psidii</name>
    <dbReference type="NCBI Taxonomy" id="69224"/>
    <lineage>
        <taxon>Bacteria</taxon>
        <taxon>Pseudomonadati</taxon>
        <taxon>Pseudomonadota</taxon>
        <taxon>Gammaproteobacteria</taxon>
        <taxon>Enterobacterales</taxon>
        <taxon>Erwiniaceae</taxon>
        <taxon>Erwinia</taxon>
    </lineage>
</organism>
<dbReference type="Proteomes" id="UP000279457">
    <property type="component" value="Unassembled WGS sequence"/>
</dbReference>
<evidence type="ECO:0000313" key="1">
    <source>
        <dbReference type="EMBL" id="RQM39817.1"/>
    </source>
</evidence>
<sequence length="81" mass="9293">MDILNRQRFIAGSHIPDNREIADQAGAAHLSPLRLPVRLYIDPWRPGFSLLRAQFVVLFGKGWQQTKINTVIRKMAPRRTA</sequence>
<dbReference type="EMBL" id="RHHM01000001">
    <property type="protein sequence ID" value="RQM39817.1"/>
    <property type="molecule type" value="Genomic_DNA"/>
</dbReference>
<comment type="caution">
    <text evidence="1">The sequence shown here is derived from an EMBL/GenBank/DDBJ whole genome shotgun (WGS) entry which is preliminary data.</text>
</comment>
<keyword evidence="2" id="KW-1185">Reference proteome</keyword>
<proteinExistence type="predicted"/>
<protein>
    <submittedName>
        <fullName evidence="1">Uncharacterized protein</fullName>
    </submittedName>
</protein>
<name>A0A3N6S4I3_9GAMM</name>
<dbReference type="RefSeq" id="WP_124231265.1">
    <property type="nucleotide sequence ID" value="NZ_RHHM01000001.1"/>
</dbReference>
<gene>
    <name evidence="1" type="ORF">EB241_00410</name>
</gene>
<dbReference type="AlphaFoldDB" id="A0A3N6S4I3"/>